<keyword evidence="2" id="KW-0472">Membrane</keyword>
<dbReference type="EMBL" id="JASCZI010062015">
    <property type="protein sequence ID" value="MED6139909.1"/>
    <property type="molecule type" value="Genomic_DNA"/>
</dbReference>
<gene>
    <name evidence="3" type="ORF">PIB30_088375</name>
</gene>
<comment type="caution">
    <text evidence="3">The sequence shown here is derived from an EMBL/GenBank/DDBJ whole genome shotgun (WGS) entry which is preliminary data.</text>
</comment>
<feature type="compositionally biased region" description="Basic residues" evidence="1">
    <location>
        <begin position="8"/>
        <end position="18"/>
    </location>
</feature>
<evidence type="ECO:0000256" key="2">
    <source>
        <dbReference type="SAM" id="Phobius"/>
    </source>
</evidence>
<reference evidence="3 4" key="1">
    <citation type="journal article" date="2023" name="Plants (Basel)">
        <title>Bridging the Gap: Combining Genomics and Transcriptomics Approaches to Understand Stylosanthes scabra, an Orphan Legume from the Brazilian Caatinga.</title>
        <authorList>
            <person name="Ferreira-Neto J.R.C."/>
            <person name="da Silva M.D."/>
            <person name="Binneck E."/>
            <person name="de Melo N.F."/>
            <person name="da Silva R.H."/>
            <person name="de Melo A.L.T.M."/>
            <person name="Pandolfi V."/>
            <person name="Bustamante F.O."/>
            <person name="Brasileiro-Vidal A.C."/>
            <person name="Benko-Iseppon A.M."/>
        </authorList>
    </citation>
    <scope>NUCLEOTIDE SEQUENCE [LARGE SCALE GENOMIC DNA]</scope>
    <source>
        <tissue evidence="3">Leaves</tissue>
    </source>
</reference>
<organism evidence="3 4">
    <name type="scientific">Stylosanthes scabra</name>
    <dbReference type="NCBI Taxonomy" id="79078"/>
    <lineage>
        <taxon>Eukaryota</taxon>
        <taxon>Viridiplantae</taxon>
        <taxon>Streptophyta</taxon>
        <taxon>Embryophyta</taxon>
        <taxon>Tracheophyta</taxon>
        <taxon>Spermatophyta</taxon>
        <taxon>Magnoliopsida</taxon>
        <taxon>eudicotyledons</taxon>
        <taxon>Gunneridae</taxon>
        <taxon>Pentapetalae</taxon>
        <taxon>rosids</taxon>
        <taxon>fabids</taxon>
        <taxon>Fabales</taxon>
        <taxon>Fabaceae</taxon>
        <taxon>Papilionoideae</taxon>
        <taxon>50 kb inversion clade</taxon>
        <taxon>dalbergioids sensu lato</taxon>
        <taxon>Dalbergieae</taxon>
        <taxon>Pterocarpus clade</taxon>
        <taxon>Stylosanthes</taxon>
    </lineage>
</organism>
<feature type="transmembrane region" description="Helical" evidence="2">
    <location>
        <begin position="95"/>
        <end position="115"/>
    </location>
</feature>
<keyword evidence="2" id="KW-1133">Transmembrane helix</keyword>
<evidence type="ECO:0000256" key="1">
    <source>
        <dbReference type="SAM" id="MobiDB-lite"/>
    </source>
</evidence>
<protein>
    <submittedName>
        <fullName evidence="3">Uncharacterized protein</fullName>
    </submittedName>
</protein>
<feature type="region of interest" description="Disordered" evidence="1">
    <location>
        <begin position="1"/>
        <end position="45"/>
    </location>
</feature>
<proteinExistence type="predicted"/>
<feature type="compositionally biased region" description="Basic and acidic residues" evidence="1">
    <location>
        <begin position="19"/>
        <end position="39"/>
    </location>
</feature>
<keyword evidence="2" id="KW-0812">Transmembrane</keyword>
<keyword evidence="4" id="KW-1185">Reference proteome</keyword>
<evidence type="ECO:0000313" key="3">
    <source>
        <dbReference type="EMBL" id="MED6139909.1"/>
    </source>
</evidence>
<name>A0ABU6SUS3_9FABA</name>
<accession>A0ABU6SUS3</accession>
<sequence length="146" mass="16916">MVKENVSKKGKALRKLSKPRKDGKPKKDERWKSPQKIRDVLGMSSTGTPFPDKVIAKVLSEEDQEVHKFFQRKTQATLADLIMDTPINTVENKRLFMRAFLLFIQKCFLLATFSANVTPRAYPALFNVENTKQRNWALHVHNFLIE</sequence>
<evidence type="ECO:0000313" key="4">
    <source>
        <dbReference type="Proteomes" id="UP001341840"/>
    </source>
</evidence>
<dbReference type="Proteomes" id="UP001341840">
    <property type="component" value="Unassembled WGS sequence"/>
</dbReference>